<sequence>MGSSAMKLWKTLLAAAVLAVATATSAFAARTDLIIGIPLEPPHLDPTAGAAAAIREVTYANVFEGLTRIGPNGEVLPDLAESWTISDDGKVYTFKLHTGVKFHDGADFSADDVKFSLDRARAENSINAQKQLFAAIDKVEVADPATVKVTLTHPQGSFLYNMGWGDAVIVSPKSADTNKEKPVGTGPFKFGSWAKGSSITLLKSDHYWGAPVFLEKVEFRIVPDAAAAVPALLSGDIQAFPFFDPDSVAQVKDDPRFKVVVGATEGETILSINNKKPPFDKLQVRQAISYALDRKAIIDGASAGLGLPIGSHMSPANKYYVDLTGRYPHDVAKAKELLKEAGLENGFKATLKLPPTTYARLGGEIIASQLRDVGINLEIIPVEWAQWLDQVFTKKDYDLTIVSHTEPNDIDIYARKDYYFNYDNPAFKKVIADLELTSDEAKRKELYAQAQKILADDAVVGFLYELPKVGVWDAKLQGLWESAPIPANDLTKVKWSE</sequence>
<dbReference type="KEGG" id="mlo:mlr1186"/>
<proteinExistence type="inferred from homology"/>
<dbReference type="GO" id="GO:0030288">
    <property type="term" value="C:outer membrane-bounded periplasmic space"/>
    <property type="evidence" value="ECO:0007669"/>
    <property type="project" value="UniProtKB-ARBA"/>
</dbReference>
<evidence type="ECO:0000259" key="5">
    <source>
        <dbReference type="Pfam" id="PF00496"/>
    </source>
</evidence>
<dbReference type="GO" id="GO:0015833">
    <property type="term" value="P:peptide transport"/>
    <property type="evidence" value="ECO:0007669"/>
    <property type="project" value="TreeGrafter"/>
</dbReference>
<dbReference type="CDD" id="cd08494">
    <property type="entry name" value="PBP2_NikA_DppA_OppA_like_6"/>
    <property type="match status" value="1"/>
</dbReference>
<dbReference type="Gene3D" id="3.40.190.10">
    <property type="entry name" value="Periplasmic binding protein-like II"/>
    <property type="match status" value="1"/>
</dbReference>
<dbReference type="Proteomes" id="UP000000552">
    <property type="component" value="Chromosome"/>
</dbReference>
<dbReference type="EMBL" id="BA000012">
    <property type="protein sequence ID" value="BAB48621.1"/>
    <property type="molecule type" value="Genomic_DNA"/>
</dbReference>
<evidence type="ECO:0000256" key="3">
    <source>
        <dbReference type="ARBA" id="ARBA00022729"/>
    </source>
</evidence>
<dbReference type="GO" id="GO:1904680">
    <property type="term" value="F:peptide transmembrane transporter activity"/>
    <property type="evidence" value="ECO:0007669"/>
    <property type="project" value="TreeGrafter"/>
</dbReference>
<evidence type="ECO:0000313" key="6">
    <source>
        <dbReference type="EMBL" id="BAB48621.1"/>
    </source>
</evidence>
<organism evidence="6 7">
    <name type="scientific">Mesorhizobium japonicum (strain LMG 29417 / CECT 9101 / MAFF 303099)</name>
    <name type="common">Mesorhizobium loti (strain MAFF 303099)</name>
    <dbReference type="NCBI Taxonomy" id="266835"/>
    <lineage>
        <taxon>Bacteria</taxon>
        <taxon>Pseudomonadati</taxon>
        <taxon>Pseudomonadota</taxon>
        <taxon>Alphaproteobacteria</taxon>
        <taxon>Hyphomicrobiales</taxon>
        <taxon>Phyllobacteriaceae</taxon>
        <taxon>Mesorhizobium</taxon>
    </lineage>
</organism>
<evidence type="ECO:0000256" key="1">
    <source>
        <dbReference type="ARBA" id="ARBA00004418"/>
    </source>
</evidence>
<evidence type="ECO:0000256" key="2">
    <source>
        <dbReference type="ARBA" id="ARBA00005695"/>
    </source>
</evidence>
<evidence type="ECO:0000256" key="4">
    <source>
        <dbReference type="SAM" id="SignalP"/>
    </source>
</evidence>
<feature type="domain" description="Solute-binding protein family 5" evidence="5">
    <location>
        <begin position="74"/>
        <end position="405"/>
    </location>
</feature>
<feature type="chain" id="PRO_5004322532" evidence="4">
    <location>
        <begin position="29"/>
        <end position="497"/>
    </location>
</feature>
<dbReference type="AlphaFoldDB" id="Q98L42"/>
<dbReference type="InterPro" id="IPR000914">
    <property type="entry name" value="SBP_5_dom"/>
</dbReference>
<gene>
    <name evidence="6" type="ordered locus">mlr1186</name>
</gene>
<dbReference type="eggNOG" id="COG0747">
    <property type="taxonomic scope" value="Bacteria"/>
</dbReference>
<dbReference type="Gene3D" id="3.10.105.10">
    <property type="entry name" value="Dipeptide-binding Protein, Domain 3"/>
    <property type="match status" value="1"/>
</dbReference>
<comment type="similarity">
    <text evidence="2">Belongs to the bacterial solute-binding protein 5 family.</text>
</comment>
<feature type="signal peptide" evidence="4">
    <location>
        <begin position="1"/>
        <end position="28"/>
    </location>
</feature>
<dbReference type="InterPro" id="IPR039424">
    <property type="entry name" value="SBP_5"/>
</dbReference>
<dbReference type="HOGENOM" id="CLU_017028_7_3_5"/>
<protein>
    <submittedName>
        <fullName evidence="6">Dipeptide-binding protein of ABC transporter</fullName>
    </submittedName>
</protein>
<dbReference type="PIRSF" id="PIRSF002741">
    <property type="entry name" value="MppA"/>
    <property type="match status" value="1"/>
</dbReference>
<dbReference type="PANTHER" id="PTHR30290:SF38">
    <property type="entry name" value="D,D-DIPEPTIDE-BINDING PERIPLASMIC PROTEIN DDPA-RELATED"/>
    <property type="match status" value="1"/>
</dbReference>
<dbReference type="InterPro" id="IPR030678">
    <property type="entry name" value="Peptide/Ni-bd"/>
</dbReference>
<comment type="subcellular location">
    <subcellularLocation>
        <location evidence="1">Periplasm</location>
    </subcellularLocation>
</comment>
<dbReference type="Gene3D" id="3.90.76.10">
    <property type="entry name" value="Dipeptide-binding Protein, Domain 1"/>
    <property type="match status" value="1"/>
</dbReference>
<evidence type="ECO:0000313" key="7">
    <source>
        <dbReference type="Proteomes" id="UP000000552"/>
    </source>
</evidence>
<dbReference type="GO" id="GO:0043190">
    <property type="term" value="C:ATP-binding cassette (ABC) transporter complex"/>
    <property type="evidence" value="ECO:0007669"/>
    <property type="project" value="InterPro"/>
</dbReference>
<dbReference type="SUPFAM" id="SSF53850">
    <property type="entry name" value="Periplasmic binding protein-like II"/>
    <property type="match status" value="1"/>
</dbReference>
<accession>Q98L42</accession>
<dbReference type="Pfam" id="PF00496">
    <property type="entry name" value="SBP_bac_5"/>
    <property type="match status" value="1"/>
</dbReference>
<keyword evidence="3 4" id="KW-0732">Signal</keyword>
<reference evidence="6 7" key="1">
    <citation type="journal article" date="2000" name="DNA Res.">
        <title>Complete genome structure of the nitrogen-fixing symbiotic bacterium Mesorhizobium loti.</title>
        <authorList>
            <person name="Kaneko T."/>
            <person name="Nakamura Y."/>
            <person name="Sato S."/>
            <person name="Asamizu E."/>
            <person name="Kato T."/>
            <person name="Sasamoto S."/>
            <person name="Watanabe A."/>
            <person name="Idesawa K."/>
            <person name="Ishikawa A."/>
            <person name="Kawashima K."/>
            <person name="Kimura T."/>
            <person name="Kishida Y."/>
            <person name="Kiyokawa C."/>
            <person name="Kohara M."/>
            <person name="Matsumoto M."/>
            <person name="Matsuno A."/>
            <person name="Mochizuki Y."/>
            <person name="Nakayama S."/>
            <person name="Nakazaki N."/>
            <person name="Shimpo S."/>
            <person name="Sugimoto M."/>
            <person name="Takeuchi C."/>
            <person name="Yamada M."/>
            <person name="Tabata S."/>
        </authorList>
    </citation>
    <scope>NUCLEOTIDE SEQUENCE [LARGE SCALE GENOMIC DNA]</scope>
    <source>
        <strain evidence="7">LMG 29417 / CECT 9101 / MAFF 303099</strain>
    </source>
</reference>
<dbReference type="PANTHER" id="PTHR30290">
    <property type="entry name" value="PERIPLASMIC BINDING COMPONENT OF ABC TRANSPORTER"/>
    <property type="match status" value="1"/>
</dbReference>
<name>Q98L42_RHILO</name>